<name>A0A1Y1UES8_9TREE</name>
<dbReference type="InParanoid" id="A0A1Y1UES8"/>
<reference evidence="2 3" key="1">
    <citation type="submission" date="2017-03" db="EMBL/GenBank/DDBJ databases">
        <title>Widespread Adenine N6-methylation of Active Genes in Fungi.</title>
        <authorList>
            <consortium name="DOE Joint Genome Institute"/>
            <person name="Mondo S.J."/>
            <person name="Dannebaum R.O."/>
            <person name="Kuo R.C."/>
            <person name="Louie K.B."/>
            <person name="Bewick A.J."/>
            <person name="Labutti K."/>
            <person name="Haridas S."/>
            <person name="Kuo A."/>
            <person name="Salamov A."/>
            <person name="Ahrendt S.R."/>
            <person name="Lau R."/>
            <person name="Bowen B.P."/>
            <person name="Lipzen A."/>
            <person name="Sullivan W."/>
            <person name="Andreopoulos W.B."/>
            <person name="Clum A."/>
            <person name="Lindquist E."/>
            <person name="Daum C."/>
            <person name="Northen T.R."/>
            <person name="Ramamoorthy G."/>
            <person name="Schmitz R.J."/>
            <person name="Gryganskyi A."/>
            <person name="Culley D."/>
            <person name="Magnuson J."/>
            <person name="James T.Y."/>
            <person name="O'Malley M.A."/>
            <person name="Stajich J.E."/>
            <person name="Spatafora J.W."/>
            <person name="Visel A."/>
            <person name="Grigoriev I.V."/>
        </authorList>
    </citation>
    <scope>NUCLEOTIDE SEQUENCE [LARGE SCALE GENOMIC DNA]</scope>
    <source>
        <strain evidence="2 3">NRRL Y-17943</strain>
    </source>
</reference>
<feature type="compositionally biased region" description="Acidic residues" evidence="1">
    <location>
        <begin position="388"/>
        <end position="401"/>
    </location>
</feature>
<proteinExistence type="predicted"/>
<protein>
    <submittedName>
        <fullName evidence="2">Uncharacterized protein</fullName>
    </submittedName>
</protein>
<sequence length="1552" mass="166188">MASPTHTFASMTDSMASSSSGTHYVSRSSNAKGKGRAIGSDDSKSWINSIWQTRDGRRQWSTRIGISTSFSDMLLRAQRHLDLVLRDGQALNVIQVRQEGKQIPIEDEFDWDALKRLAMASDDPFWPVVLRVHAHSGSPRDASSTLARTPKAVKKSATSVSLGLPSASNDVDVSRKRTRNKNKAKRDKRRARRESRRAETAALDQSEPKPIKRPRPSSPTSSAASPRPTRKKRRHRKDSSSGADRIGFPTLDPSKKPSHNTAPNYRPVKPSPLATAHDVSRKIPAPDPPPNQTKGRAESESAAQSAASRDDSDSPEPDPQSAIPPQPVVSLSSNADNAESVALSSPIEPELEEQGSSEIGADEKQTTSVKDPEGLNDDTSQNQSAEPSDNESGGESEDAAEDESRSDSQEEGAQAGERLPTSPIAGDRPWSPPEEESASGNQSSSQHELDDAKSHISVSSSPDPLADAETSLSPQSPTKAAEDELVQETVEIDPPEALKSDVIESASESEEPNSDPTSDIAGAAPQSSVEPDPPLPVAARAPRTHLTQTSRLLTPKRQIDLSAPWNLLRKPRSPIIDANYSSSSIEPFRTDASTSAVKRPRASASSSKDLNGSLGITMNNSATPVPPKSRKKSQEDAASSESNPVKEVSDVLISASMTEKAPATPNGDLSTDLPSSKAGRRGKKQGSVSGSTRRAEIAPDNLADSIAQHPIREATSHQALHQALPAEGSDAQQPTHGRSASRASPVERARDGIQSSRASIEPAINIEEGSPLSQVDFSISKEPAVPLPGSPSSRDAASVENVVLTSAPTSPKPVTPNGNQDPRPKRSFRPAAKRLMGIDLDIRDEETERLGIDDQKAVLASRGRCSICLSSPLHLQKDCPSVKAGVESLERILEERKLEAEAQMKKTMTNRRKSRVSQETRDSIDAIESWIRRLTTVRNRVMGLQADVADSPSAELNKPIETQPRLPPLLQKVLSRPNRAGSASVSVSDAFIETGESESETDATAEESEQEESSNDEESSDSEDSQTSLSLDEPLDLESFLKRPPTQDQLRRARLSAASMQAVQPPSVASEPGNGSESEDEPTIQQVDSASSIGDFGESEKGDSREESVVRSHTPPAVASLAPEEAVDEESLAVRSADRSANRHRSFMALRGLGSSSPVVDMFDGAQALQDGIDEERTPLSQMVGLPSPILVHDEFAPTQLRGSQKSQSATKSSSLAPAAEISSHRQTSARKTGHSNAIIEKYRKSQLAVDKPQTPPSGPVSQPSNVSPAVSKRSVSKEITVELSPKTRTMRKSLVPTSEILNDRARTPERASAPSSSASSTGLQLDFMSGLGVKTPVQASPVRTRSSHPRLESSSQPQSKVDQIDSTQSTMASGATVKRRRSSRNASRPSNGTSQSSVISSRRGHSSMPDGVSDSFPDSTTSVGWKATPIAEASDEPESQGESESDDETTVPIAPPIRLTRSTRPESQPTTMMPLLSSLPKEMLRSRPSTNFGAASQPLPITKPIESSEGEESDSASSSDDDNVPADKRARFATGSRAKKKKKSNGKVHGW</sequence>
<dbReference type="Proteomes" id="UP000193218">
    <property type="component" value="Unassembled WGS sequence"/>
</dbReference>
<feature type="compositionally biased region" description="Acidic residues" evidence="1">
    <location>
        <begin position="1434"/>
        <end position="1450"/>
    </location>
</feature>
<feature type="region of interest" description="Disordered" evidence="1">
    <location>
        <begin position="1"/>
        <end position="40"/>
    </location>
</feature>
<feature type="compositionally biased region" description="Acidic residues" evidence="1">
    <location>
        <begin position="483"/>
        <end position="494"/>
    </location>
</feature>
<keyword evidence="3" id="KW-1185">Reference proteome</keyword>
<feature type="region of interest" description="Disordered" evidence="1">
    <location>
        <begin position="1339"/>
        <end position="1552"/>
    </location>
</feature>
<feature type="compositionally biased region" description="Basic and acidic residues" evidence="1">
    <location>
        <begin position="361"/>
        <end position="373"/>
    </location>
</feature>
<feature type="region of interest" description="Disordered" evidence="1">
    <location>
        <begin position="136"/>
        <end position="769"/>
    </location>
</feature>
<feature type="compositionally biased region" description="Basic residues" evidence="1">
    <location>
        <begin position="176"/>
        <end position="195"/>
    </location>
</feature>
<feature type="compositionally biased region" description="Low complexity" evidence="1">
    <location>
        <begin position="1312"/>
        <end position="1321"/>
    </location>
</feature>
<feature type="compositionally biased region" description="Low complexity" evidence="1">
    <location>
        <begin position="1204"/>
        <end position="1215"/>
    </location>
</feature>
<feature type="compositionally biased region" description="Low complexity" evidence="1">
    <location>
        <begin position="218"/>
        <end position="227"/>
    </location>
</feature>
<dbReference type="STRING" id="4999.A0A1Y1UES8"/>
<accession>A0A1Y1UES8</accession>
<feature type="compositionally biased region" description="Basic and acidic residues" evidence="1">
    <location>
        <begin position="1098"/>
        <end position="1110"/>
    </location>
</feature>
<dbReference type="EMBL" id="NBSH01000009">
    <property type="protein sequence ID" value="ORX36037.1"/>
    <property type="molecule type" value="Genomic_DNA"/>
</dbReference>
<feature type="compositionally biased region" description="Polar residues" evidence="1">
    <location>
        <begin position="377"/>
        <end position="387"/>
    </location>
</feature>
<feature type="compositionally biased region" description="Low complexity" evidence="1">
    <location>
        <begin position="9"/>
        <end position="20"/>
    </location>
</feature>
<dbReference type="RefSeq" id="XP_021870166.1">
    <property type="nucleotide sequence ID" value="XM_022018418.1"/>
</dbReference>
<feature type="region of interest" description="Disordered" evidence="1">
    <location>
        <begin position="1248"/>
        <end position="1324"/>
    </location>
</feature>
<gene>
    <name evidence="2" type="ORF">BD324DRAFT_651941</name>
</gene>
<feature type="compositionally biased region" description="Polar residues" evidence="1">
    <location>
        <begin position="579"/>
        <end position="596"/>
    </location>
</feature>
<feature type="compositionally biased region" description="Polar residues" evidence="1">
    <location>
        <begin position="156"/>
        <end position="171"/>
    </location>
</feature>
<feature type="compositionally biased region" description="Polar residues" evidence="1">
    <location>
        <begin position="1353"/>
        <end position="1374"/>
    </location>
</feature>
<feature type="compositionally biased region" description="Acidic residues" evidence="1">
    <location>
        <begin position="1509"/>
        <end position="1525"/>
    </location>
</feature>
<evidence type="ECO:0000256" key="1">
    <source>
        <dbReference type="SAM" id="MobiDB-lite"/>
    </source>
</evidence>
<dbReference type="OrthoDB" id="2565095at2759"/>
<feature type="compositionally biased region" description="Polar residues" evidence="1">
    <location>
        <begin position="1083"/>
        <end position="1092"/>
    </location>
</feature>
<evidence type="ECO:0000313" key="2">
    <source>
        <dbReference type="EMBL" id="ORX36037.1"/>
    </source>
</evidence>
<dbReference type="GeneID" id="33560227"/>
<feature type="compositionally biased region" description="Polar residues" evidence="1">
    <location>
        <begin position="730"/>
        <end position="742"/>
    </location>
</feature>
<feature type="compositionally biased region" description="Basic residues" evidence="1">
    <location>
        <begin position="1538"/>
        <end position="1552"/>
    </location>
</feature>
<feature type="compositionally biased region" description="Basic residues" evidence="1">
    <location>
        <begin position="228"/>
        <end position="237"/>
    </location>
</feature>
<feature type="compositionally biased region" description="Polar residues" evidence="1">
    <location>
        <begin position="1260"/>
        <end position="1269"/>
    </location>
</feature>
<feature type="region of interest" description="Disordered" evidence="1">
    <location>
        <begin position="1200"/>
        <end position="1236"/>
    </location>
</feature>
<feature type="compositionally biased region" description="Polar residues" evidence="1">
    <location>
        <begin position="603"/>
        <end position="623"/>
    </location>
</feature>
<feature type="region of interest" description="Disordered" evidence="1">
    <location>
        <begin position="976"/>
        <end position="1143"/>
    </location>
</feature>
<feature type="compositionally biased region" description="Acidic residues" evidence="1">
    <location>
        <begin position="995"/>
        <end position="1024"/>
    </location>
</feature>
<feature type="compositionally biased region" description="Polar residues" evidence="1">
    <location>
        <begin position="1461"/>
        <end position="1472"/>
    </location>
</feature>
<organism evidence="2 3">
    <name type="scientific">Kockovaella imperatae</name>
    <dbReference type="NCBI Taxonomy" id="4999"/>
    <lineage>
        <taxon>Eukaryota</taxon>
        <taxon>Fungi</taxon>
        <taxon>Dikarya</taxon>
        <taxon>Basidiomycota</taxon>
        <taxon>Agaricomycotina</taxon>
        <taxon>Tremellomycetes</taxon>
        <taxon>Tremellales</taxon>
        <taxon>Cuniculitremaceae</taxon>
        <taxon>Kockovaella</taxon>
    </lineage>
</organism>
<comment type="caution">
    <text evidence="2">The sequence shown here is derived from an EMBL/GenBank/DDBJ whole genome shotgun (WGS) entry which is preliminary data.</text>
</comment>
<feature type="compositionally biased region" description="Low complexity" evidence="1">
    <location>
        <begin position="1385"/>
        <end position="1402"/>
    </location>
</feature>
<evidence type="ECO:0000313" key="3">
    <source>
        <dbReference type="Proteomes" id="UP000193218"/>
    </source>
</evidence>
<feature type="region of interest" description="Disordered" evidence="1">
    <location>
        <begin position="805"/>
        <end position="829"/>
    </location>
</feature>
<feature type="compositionally biased region" description="Polar residues" evidence="1">
    <location>
        <begin position="21"/>
        <end position="31"/>
    </location>
</feature>